<dbReference type="Proteomes" id="UP000651050">
    <property type="component" value="Unassembled WGS sequence"/>
</dbReference>
<evidence type="ECO:0000313" key="2">
    <source>
        <dbReference type="Proteomes" id="UP000651050"/>
    </source>
</evidence>
<reference evidence="1" key="1">
    <citation type="submission" date="2020-11" db="EMBL/GenBank/DDBJ databases">
        <title>Bacterial whole genome sequence for Caenimonas sp. DR4.4.</title>
        <authorList>
            <person name="Le V."/>
            <person name="Ko S.-R."/>
            <person name="Ahn C.-Y."/>
            <person name="Oh H.-M."/>
        </authorList>
    </citation>
    <scope>NUCLEOTIDE SEQUENCE</scope>
    <source>
        <strain evidence="1">DR4.4</strain>
    </source>
</reference>
<name>A0A931H5C3_9BURK</name>
<comment type="caution">
    <text evidence="1">The sequence shown here is derived from an EMBL/GenBank/DDBJ whole genome shotgun (WGS) entry which is preliminary data.</text>
</comment>
<dbReference type="RefSeq" id="WP_196986553.1">
    <property type="nucleotide sequence ID" value="NZ_JADWYS010000001.1"/>
</dbReference>
<dbReference type="PROSITE" id="PS51257">
    <property type="entry name" value="PROKAR_LIPOPROTEIN"/>
    <property type="match status" value="1"/>
</dbReference>
<dbReference type="EMBL" id="JADWYS010000001">
    <property type="protein sequence ID" value="MBG9388710.1"/>
    <property type="molecule type" value="Genomic_DNA"/>
</dbReference>
<gene>
    <name evidence="1" type="ORF">I5803_11815</name>
</gene>
<evidence type="ECO:0000313" key="1">
    <source>
        <dbReference type="EMBL" id="MBG9388710.1"/>
    </source>
</evidence>
<keyword evidence="2" id="KW-1185">Reference proteome</keyword>
<organism evidence="1 2">
    <name type="scientific">Caenimonas aquaedulcis</name>
    <dbReference type="NCBI Taxonomy" id="2793270"/>
    <lineage>
        <taxon>Bacteria</taxon>
        <taxon>Pseudomonadati</taxon>
        <taxon>Pseudomonadota</taxon>
        <taxon>Betaproteobacteria</taxon>
        <taxon>Burkholderiales</taxon>
        <taxon>Comamonadaceae</taxon>
        <taxon>Caenimonas</taxon>
    </lineage>
</organism>
<sequence>MPRLYIGTIALAFAAAACSPTFNWREVRVEPARLKAMLPCKPDHADREVPMAGRSVKLEVVGCDTGGATFALMSADIGDAAQAGAALAQWKRANLANMRSTGSSETAFAPGGASPLRESLQVVAGGTRADGSPVESRAAYFAQGSRVFQAVIFTNRLQPEFSEPFFGGLRFE</sequence>
<proteinExistence type="predicted"/>
<protein>
    <submittedName>
        <fullName evidence="1">Uncharacterized protein</fullName>
    </submittedName>
</protein>
<dbReference type="AlphaFoldDB" id="A0A931H5C3"/>
<accession>A0A931H5C3</accession>